<dbReference type="GO" id="GO:0005737">
    <property type="term" value="C:cytoplasm"/>
    <property type="evidence" value="ECO:0007669"/>
    <property type="project" value="TreeGrafter"/>
</dbReference>
<evidence type="ECO:0000259" key="4">
    <source>
        <dbReference type="PROSITE" id="PS50222"/>
    </source>
</evidence>
<dbReference type="InterPro" id="IPR011992">
    <property type="entry name" value="EF-hand-dom_pair"/>
</dbReference>
<dbReference type="InterPro" id="IPR039959">
    <property type="entry name" value="Fimbrin/Plastin"/>
</dbReference>
<proteinExistence type="predicted"/>
<dbReference type="GO" id="GO:0051015">
    <property type="term" value="F:actin filament binding"/>
    <property type="evidence" value="ECO:0007669"/>
    <property type="project" value="InterPro"/>
</dbReference>
<dbReference type="InterPro" id="IPR002048">
    <property type="entry name" value="EF_hand_dom"/>
</dbReference>
<dbReference type="GO" id="GO:0032432">
    <property type="term" value="C:actin filament bundle"/>
    <property type="evidence" value="ECO:0007669"/>
    <property type="project" value="TreeGrafter"/>
</dbReference>
<dbReference type="PROSITE" id="PS00018">
    <property type="entry name" value="EF_HAND_1"/>
    <property type="match status" value="1"/>
</dbReference>
<reference evidence="6" key="1">
    <citation type="submission" date="2022-11" db="UniProtKB">
        <authorList>
            <consortium name="WormBaseParasite"/>
        </authorList>
    </citation>
    <scope>IDENTIFICATION</scope>
</reference>
<dbReference type="Proteomes" id="UP000887566">
    <property type="component" value="Unplaced"/>
</dbReference>
<dbReference type="PANTHER" id="PTHR19961">
    <property type="entry name" value="FIMBRIN/PLASTIN"/>
    <property type="match status" value="1"/>
</dbReference>
<accession>A0A914UKD3</accession>
<dbReference type="InterPro" id="IPR018247">
    <property type="entry name" value="EF_Hand_1_Ca_BS"/>
</dbReference>
<dbReference type="PROSITE" id="PS50222">
    <property type="entry name" value="EF_HAND_2"/>
    <property type="match status" value="1"/>
</dbReference>
<dbReference type="SUPFAM" id="SSF47576">
    <property type="entry name" value="Calponin-homology domain, CH-domain"/>
    <property type="match status" value="1"/>
</dbReference>
<evidence type="ECO:0000313" key="5">
    <source>
        <dbReference type="Proteomes" id="UP000887566"/>
    </source>
</evidence>
<dbReference type="AlphaFoldDB" id="A0A914UKD3"/>
<evidence type="ECO:0000256" key="2">
    <source>
        <dbReference type="ARBA" id="ARBA00022837"/>
    </source>
</evidence>
<dbReference type="Pfam" id="PF13202">
    <property type="entry name" value="EF-hand_5"/>
    <property type="match status" value="1"/>
</dbReference>
<dbReference type="SMART" id="SM00054">
    <property type="entry name" value="EFh"/>
    <property type="match status" value="1"/>
</dbReference>
<dbReference type="Gene3D" id="1.10.418.10">
    <property type="entry name" value="Calponin-like domain"/>
    <property type="match status" value="1"/>
</dbReference>
<sequence>MATTAHNGSLNGSAGNRGSVMLSHEQIKELSELFDTIDENGDGYVQTMELQAALKHIDENGDGYVQTMELQAALKHVGIDLPGFQIRDLVSRYGGKDRLTFGEFSELYEELKTRKDVEVKSWKNNIAQKQGTYQVHGMAEHGADEIVHTIRVEEEVAFSNWINSNLASDPDLKRLVPISSNDGDLYNKVQDGLVI</sequence>
<dbReference type="Gene3D" id="1.10.238.10">
    <property type="entry name" value="EF-hand"/>
    <property type="match status" value="2"/>
</dbReference>
<keyword evidence="2" id="KW-0106">Calcium</keyword>
<dbReference type="WBParaSite" id="PSAMB.scaffold1056size36611.g10884.t1">
    <property type="protein sequence ID" value="PSAMB.scaffold1056size36611.g10884.t1"/>
    <property type="gene ID" value="PSAMB.scaffold1056size36611.g10884"/>
</dbReference>
<dbReference type="InterPro" id="IPR001589">
    <property type="entry name" value="Actinin_actin-bd_CS"/>
</dbReference>
<organism evidence="5 6">
    <name type="scientific">Plectus sambesii</name>
    <dbReference type="NCBI Taxonomy" id="2011161"/>
    <lineage>
        <taxon>Eukaryota</taxon>
        <taxon>Metazoa</taxon>
        <taxon>Ecdysozoa</taxon>
        <taxon>Nematoda</taxon>
        <taxon>Chromadorea</taxon>
        <taxon>Plectida</taxon>
        <taxon>Plectina</taxon>
        <taxon>Plectoidea</taxon>
        <taxon>Plectidae</taxon>
        <taxon>Plectus</taxon>
    </lineage>
</organism>
<dbReference type="GO" id="GO:0005884">
    <property type="term" value="C:actin filament"/>
    <property type="evidence" value="ECO:0007669"/>
    <property type="project" value="TreeGrafter"/>
</dbReference>
<evidence type="ECO:0000256" key="3">
    <source>
        <dbReference type="ARBA" id="ARBA00023203"/>
    </source>
</evidence>
<dbReference type="PROSITE" id="PS00019">
    <property type="entry name" value="ACTININ_1"/>
    <property type="match status" value="1"/>
</dbReference>
<keyword evidence="5" id="KW-1185">Reference proteome</keyword>
<feature type="domain" description="EF-hand" evidence="4">
    <location>
        <begin position="25"/>
        <end position="60"/>
    </location>
</feature>
<dbReference type="PANTHER" id="PTHR19961:SF18">
    <property type="entry name" value="FI19014P1"/>
    <property type="match status" value="1"/>
</dbReference>
<dbReference type="SUPFAM" id="SSF47473">
    <property type="entry name" value="EF-hand"/>
    <property type="match status" value="1"/>
</dbReference>
<dbReference type="GO" id="GO:0051639">
    <property type="term" value="P:actin filament network formation"/>
    <property type="evidence" value="ECO:0007669"/>
    <property type="project" value="TreeGrafter"/>
</dbReference>
<keyword evidence="1" id="KW-0677">Repeat</keyword>
<dbReference type="GO" id="GO:0051017">
    <property type="term" value="P:actin filament bundle assembly"/>
    <property type="evidence" value="ECO:0007669"/>
    <property type="project" value="InterPro"/>
</dbReference>
<dbReference type="InterPro" id="IPR036872">
    <property type="entry name" value="CH_dom_sf"/>
</dbReference>
<evidence type="ECO:0000256" key="1">
    <source>
        <dbReference type="ARBA" id="ARBA00022737"/>
    </source>
</evidence>
<keyword evidence="3" id="KW-0009">Actin-binding</keyword>
<evidence type="ECO:0000313" key="6">
    <source>
        <dbReference type="WBParaSite" id="PSAMB.scaffold1056size36611.g10884.t1"/>
    </source>
</evidence>
<dbReference type="GO" id="GO:0005509">
    <property type="term" value="F:calcium ion binding"/>
    <property type="evidence" value="ECO:0007669"/>
    <property type="project" value="InterPro"/>
</dbReference>
<name>A0A914UKD3_9BILA</name>
<protein>
    <submittedName>
        <fullName evidence="6">EF-hand domain-containing protein</fullName>
    </submittedName>
</protein>